<evidence type="ECO:0000259" key="2">
    <source>
        <dbReference type="Pfam" id="PF25273"/>
    </source>
</evidence>
<dbReference type="EMBL" id="JABANP010000306">
    <property type="protein sequence ID" value="KAF4684546.1"/>
    <property type="molecule type" value="Genomic_DNA"/>
</dbReference>
<feature type="region of interest" description="Disordered" evidence="1">
    <location>
        <begin position="621"/>
        <end position="647"/>
    </location>
</feature>
<dbReference type="AlphaFoldDB" id="A0A7J6NLI9"/>
<dbReference type="PANTHER" id="PTHR33153">
    <property type="entry name" value="MYND-TYPE DOMAIN-CONTAINING PROTEIN"/>
    <property type="match status" value="1"/>
</dbReference>
<feature type="domain" description="DUF7869" evidence="2">
    <location>
        <begin position="390"/>
        <end position="597"/>
    </location>
</feature>
<protein>
    <recommendedName>
        <fullName evidence="2">DUF7869 domain-containing protein</fullName>
    </recommendedName>
</protein>
<dbReference type="Pfam" id="PF25273">
    <property type="entry name" value="DUF7869"/>
    <property type="match status" value="1"/>
</dbReference>
<comment type="caution">
    <text evidence="3">The sequence shown here is derived from an EMBL/GenBank/DDBJ whole genome shotgun (WGS) entry which is preliminary data.</text>
</comment>
<reference evidence="3 4" key="1">
    <citation type="submission" date="2020-04" db="EMBL/GenBank/DDBJ databases">
        <title>Perkinsus olseni comparative genomics.</title>
        <authorList>
            <person name="Bogema D.R."/>
        </authorList>
    </citation>
    <scope>NUCLEOTIDE SEQUENCE [LARGE SCALE GENOMIC DNA]</scope>
    <source>
        <strain evidence="3">00978-12</strain>
    </source>
</reference>
<feature type="region of interest" description="Disordered" evidence="1">
    <location>
        <begin position="946"/>
        <end position="971"/>
    </location>
</feature>
<evidence type="ECO:0000313" key="4">
    <source>
        <dbReference type="Proteomes" id="UP000541610"/>
    </source>
</evidence>
<feature type="region of interest" description="Disordered" evidence="1">
    <location>
        <begin position="251"/>
        <end position="276"/>
    </location>
</feature>
<name>A0A7J6NLI9_PEROL</name>
<organism evidence="3 4">
    <name type="scientific">Perkinsus olseni</name>
    <name type="common">Perkinsus atlanticus</name>
    <dbReference type="NCBI Taxonomy" id="32597"/>
    <lineage>
        <taxon>Eukaryota</taxon>
        <taxon>Sar</taxon>
        <taxon>Alveolata</taxon>
        <taxon>Perkinsozoa</taxon>
        <taxon>Perkinsea</taxon>
        <taxon>Perkinsida</taxon>
        <taxon>Perkinsidae</taxon>
        <taxon>Perkinsus</taxon>
    </lineage>
</organism>
<feature type="compositionally biased region" description="Polar residues" evidence="1">
    <location>
        <begin position="251"/>
        <end position="269"/>
    </location>
</feature>
<accession>A0A7J6NLI9</accession>
<proteinExistence type="predicted"/>
<gene>
    <name evidence="3" type="ORF">FOZ60_007698</name>
</gene>
<dbReference type="Proteomes" id="UP000541610">
    <property type="component" value="Unassembled WGS sequence"/>
</dbReference>
<dbReference type="InterPro" id="IPR057191">
    <property type="entry name" value="DUF7869"/>
</dbReference>
<dbReference type="OrthoDB" id="6110576at2759"/>
<sequence length="971" mass="109974">MSTNTLQSSPDSSEAHEEHEDTVRDKDHGKAPPPGHREAAKRCSIEVVKKVKAKRCCEKRCLDKFDTAILLSEREKYAYIEDATARSRGGRMEYLFEFCRDHGMLRKENSSTGKFVPTLYGHPVCWDSLAWFFGVSKTRINEIAKMAKENIKHVKPRYEMYSVRQHELSGHAFVCDFLGHVFRSIGEYQPDTCALILPFATRVLLCQYLRAKWEDQYDKPFPSDRTIRRYLQSDKAMSHISVDGPGPFGNWQGSQSLPKGSRSLPQPGSTPRLEQAADQPSMILRVVLRRTPRFGKCPDCCESQLALSHSSCKEDRLFLARYNLHLDSIRRQRLVYYSLKAKAIRDPDELLTIIADGPDQYVTRLPHMGPAWGGRSPKFDDSCLPKLKLELVVCHGRRGPNIFLFATPPDKSHGANMVIESLERTFAQLRDTGGLPSETGHVHIQLDNPTGENKNRFVFGYLAELVYEGLLTRVDIGFLPPSHTHEDVDMRHSQYCRYLANHKFVNGEEVCKLVEKCLSSYVPSAPPTKNMLKKQKFLDTPMEREFLRPQASVMYHTREWKLRYKKVSKIVGITTAYAFRLEKDSYSGDVILRFKKTMADEEYSEPQVFVPAGAFDNLVEPPSEQPCTERHDQKAAEVPQRLSETSPLLWPPEDVKHAIELQSGSYSFLPHEDALEKLPRFVLRQIPQAAGPFSDSKSPGKLLRPKKRRRDAEASVPSSPSLSFGRAETDKRQMLEGSTIVGESMSLDPKNQAIFRGLAHRQLKYNKPAHVHIKQQNEVRGSLNFKKYSVSSDGRRLAISSLSQLRVDELPKSGRFAFVRVVGGLHAQAESCPAIARVIKVPDWGTLSAEARADQEITVHWYTFDDKLFADYGIGAVGRGICQPMVLSKSRKGAKTHWWMDNIVFDTLLAWNFDLTGSRHVPRAALGFLKRDLGLDVNPNAQEIEDKHANSVHSESDSDGAPAGKIRRQCR</sequence>
<feature type="region of interest" description="Disordered" evidence="1">
    <location>
        <begin position="1"/>
        <end position="39"/>
    </location>
</feature>
<feature type="compositionally biased region" description="Polar residues" evidence="1">
    <location>
        <begin position="1"/>
        <end position="12"/>
    </location>
</feature>
<feature type="compositionally biased region" description="Basic and acidic residues" evidence="1">
    <location>
        <begin position="13"/>
        <end position="39"/>
    </location>
</feature>
<dbReference type="PANTHER" id="PTHR33153:SF3">
    <property type="entry name" value="TRAFFICKING PROTEIN PARTICLE COMPLEX SUBUNIT 11 DOMAIN-CONTAINING PROTEIN"/>
    <property type="match status" value="1"/>
</dbReference>
<feature type="region of interest" description="Disordered" evidence="1">
    <location>
        <begin position="689"/>
        <end position="729"/>
    </location>
</feature>
<evidence type="ECO:0000256" key="1">
    <source>
        <dbReference type="SAM" id="MobiDB-lite"/>
    </source>
</evidence>
<evidence type="ECO:0000313" key="3">
    <source>
        <dbReference type="EMBL" id="KAF4684546.1"/>
    </source>
</evidence>